<gene>
    <name evidence="2" type="ORF">DPMN_071245</name>
</gene>
<protein>
    <recommendedName>
        <fullName evidence="1">Retrotransposon gag domain-containing protein</fullName>
    </recommendedName>
</protein>
<evidence type="ECO:0000313" key="3">
    <source>
        <dbReference type="Proteomes" id="UP000828390"/>
    </source>
</evidence>
<dbReference type="EMBL" id="JAIWYP010000014">
    <property type="protein sequence ID" value="KAH3711574.1"/>
    <property type="molecule type" value="Genomic_DNA"/>
</dbReference>
<sequence>MIGQASEFVFAQLPTELLSDYHELTSELTRRYRVVETSRSFAAKFSRRNQKQGEKAEDYAAELKRLYDKAHKKRDRSTRDEDLVRRFLDGLVDQEVKFEVEYHKEPRNIDEAVFHVVNFIQTRIGIESDREYKHATRRAYTTDEHDD</sequence>
<dbReference type="Proteomes" id="UP000828390">
    <property type="component" value="Unassembled WGS sequence"/>
</dbReference>
<proteinExistence type="predicted"/>
<evidence type="ECO:0000259" key="1">
    <source>
        <dbReference type="Pfam" id="PF03732"/>
    </source>
</evidence>
<dbReference type="AlphaFoldDB" id="A0A9D4BW35"/>
<evidence type="ECO:0000313" key="2">
    <source>
        <dbReference type="EMBL" id="KAH3711574.1"/>
    </source>
</evidence>
<dbReference type="InterPro" id="IPR005162">
    <property type="entry name" value="Retrotrans_gag_dom"/>
</dbReference>
<accession>A0A9D4BW35</accession>
<reference evidence="2" key="2">
    <citation type="submission" date="2020-11" db="EMBL/GenBank/DDBJ databases">
        <authorList>
            <person name="McCartney M.A."/>
            <person name="Auch B."/>
            <person name="Kono T."/>
            <person name="Mallez S."/>
            <person name="Becker A."/>
            <person name="Gohl D.M."/>
            <person name="Silverstein K.A.T."/>
            <person name="Koren S."/>
            <person name="Bechman K.B."/>
            <person name="Herman A."/>
            <person name="Abrahante J.E."/>
            <person name="Garbe J."/>
        </authorList>
    </citation>
    <scope>NUCLEOTIDE SEQUENCE</scope>
    <source>
        <strain evidence="2">Duluth1</strain>
        <tissue evidence="2">Whole animal</tissue>
    </source>
</reference>
<organism evidence="2 3">
    <name type="scientific">Dreissena polymorpha</name>
    <name type="common">Zebra mussel</name>
    <name type="synonym">Mytilus polymorpha</name>
    <dbReference type="NCBI Taxonomy" id="45954"/>
    <lineage>
        <taxon>Eukaryota</taxon>
        <taxon>Metazoa</taxon>
        <taxon>Spiralia</taxon>
        <taxon>Lophotrochozoa</taxon>
        <taxon>Mollusca</taxon>
        <taxon>Bivalvia</taxon>
        <taxon>Autobranchia</taxon>
        <taxon>Heteroconchia</taxon>
        <taxon>Euheterodonta</taxon>
        <taxon>Imparidentia</taxon>
        <taxon>Neoheterodontei</taxon>
        <taxon>Myida</taxon>
        <taxon>Dreissenoidea</taxon>
        <taxon>Dreissenidae</taxon>
        <taxon>Dreissena</taxon>
    </lineage>
</organism>
<feature type="domain" description="Retrotransposon gag" evidence="1">
    <location>
        <begin position="16"/>
        <end position="91"/>
    </location>
</feature>
<keyword evidence="3" id="KW-1185">Reference proteome</keyword>
<reference evidence="2" key="1">
    <citation type="journal article" date="2019" name="bioRxiv">
        <title>The Genome of the Zebra Mussel, Dreissena polymorpha: A Resource for Invasive Species Research.</title>
        <authorList>
            <person name="McCartney M.A."/>
            <person name="Auch B."/>
            <person name="Kono T."/>
            <person name="Mallez S."/>
            <person name="Zhang Y."/>
            <person name="Obille A."/>
            <person name="Becker A."/>
            <person name="Abrahante J.E."/>
            <person name="Garbe J."/>
            <person name="Badalamenti J.P."/>
            <person name="Herman A."/>
            <person name="Mangelson H."/>
            <person name="Liachko I."/>
            <person name="Sullivan S."/>
            <person name="Sone E.D."/>
            <person name="Koren S."/>
            <person name="Silverstein K.A.T."/>
            <person name="Beckman K.B."/>
            <person name="Gohl D.M."/>
        </authorList>
    </citation>
    <scope>NUCLEOTIDE SEQUENCE</scope>
    <source>
        <strain evidence="2">Duluth1</strain>
        <tissue evidence="2">Whole animal</tissue>
    </source>
</reference>
<dbReference type="Pfam" id="PF03732">
    <property type="entry name" value="Retrotrans_gag"/>
    <property type="match status" value="1"/>
</dbReference>
<comment type="caution">
    <text evidence="2">The sequence shown here is derived from an EMBL/GenBank/DDBJ whole genome shotgun (WGS) entry which is preliminary data.</text>
</comment>
<name>A0A9D4BW35_DREPO</name>